<evidence type="ECO:0000256" key="1">
    <source>
        <dbReference type="HAMAP-Rule" id="MF_00931"/>
    </source>
</evidence>
<comment type="similarity">
    <text evidence="1">Belongs to the aldehyde decarbonylase family.</text>
</comment>
<feature type="binding site" evidence="1">
    <location>
        <position position="175"/>
    </location>
    <ligand>
        <name>Fe cation</name>
        <dbReference type="ChEBI" id="CHEBI:24875"/>
        <label>2</label>
    </ligand>
</feature>
<dbReference type="AlphaFoldDB" id="A0A4Q7EHE1"/>
<feature type="binding site" evidence="1">
    <location>
        <position position="143"/>
    </location>
    <ligand>
        <name>Fe cation</name>
        <dbReference type="ChEBI" id="CHEBI:24875"/>
        <label>2</label>
    </ligand>
</feature>
<keyword evidence="3" id="KW-1185">Reference proteome</keyword>
<keyword evidence="1" id="KW-0479">Metal-binding</keyword>
<name>A0A4Q7EHE1_9CYAN</name>
<feature type="binding site" evidence="1">
    <location>
        <position position="91"/>
    </location>
    <ligand>
        <name>Fe cation</name>
        <dbReference type="ChEBI" id="CHEBI:24875"/>
        <label>1</label>
    </ligand>
</feature>
<evidence type="ECO:0000313" key="2">
    <source>
        <dbReference type="EMBL" id="RZM82712.1"/>
    </source>
</evidence>
<keyword evidence="1 2" id="KW-0456">Lyase</keyword>
<comment type="caution">
    <text evidence="2">The sequence shown here is derived from an EMBL/GenBank/DDBJ whole genome shotgun (WGS) entry which is preliminary data.</text>
</comment>
<evidence type="ECO:0000313" key="3">
    <source>
        <dbReference type="Proteomes" id="UP000292459"/>
    </source>
</evidence>
<reference evidence="2 3" key="1">
    <citation type="submission" date="2018-11" db="EMBL/GenBank/DDBJ databases">
        <title>Whole genome sequencing of an environmental sample.</title>
        <authorList>
            <person name="Sarangi A.N."/>
            <person name="Singh D."/>
            <person name="Tripathy S."/>
        </authorList>
    </citation>
    <scope>NUCLEOTIDE SEQUENCE [LARGE SCALE GENOMIC DNA]</scope>
    <source>
        <strain evidence="2 3">Lakshadweep</strain>
    </source>
</reference>
<comment type="catalytic activity">
    <reaction evidence="1">
        <text>a long-chain fatty aldehyde + 2 NADPH + O2 + H(+) = a long-chain alkane + formate + 2 NADP(+) + H2O</text>
        <dbReference type="Rhea" id="RHEA:21440"/>
        <dbReference type="ChEBI" id="CHEBI:15377"/>
        <dbReference type="ChEBI" id="CHEBI:15378"/>
        <dbReference type="ChEBI" id="CHEBI:15379"/>
        <dbReference type="ChEBI" id="CHEBI:15740"/>
        <dbReference type="ChEBI" id="CHEBI:17176"/>
        <dbReference type="ChEBI" id="CHEBI:57783"/>
        <dbReference type="ChEBI" id="CHEBI:58349"/>
        <dbReference type="ChEBI" id="CHEBI:83563"/>
        <dbReference type="EC" id="4.1.99.5"/>
    </reaction>
</comment>
<feature type="binding site" evidence="1">
    <location>
        <position position="88"/>
    </location>
    <ligand>
        <name>Fe cation</name>
        <dbReference type="ChEBI" id="CHEBI:24875"/>
        <label>2</label>
    </ligand>
</feature>
<dbReference type="NCBIfam" id="TIGR04059">
    <property type="entry name" value="Ald_deCOase"/>
    <property type="match status" value="1"/>
</dbReference>
<keyword evidence="1" id="KW-0408">Iron</keyword>
<sequence length="259" mass="29181">MLRGLDFRGVLLGAGLTVSYARRKDYIAMQQLDITPALDYQSESYKDAYSRINAIVIEGEQEAFDNYCKLAELIPDAKDDLLRLAKMEKRHMKGFQACGRNLSVTADMAFAQAFFEQLHTNFKQAWDEGKIVTCLLIQSLIIETFAISAYNIYIPVADDFARKITEGVVKDEYMHLNFGEEWLKANFEASKAELEEANRQNLPIVWAMLNQVADDANVLGMEKEALVEDFMITYGEALGNIGFSSREVMKLSAQGLATV</sequence>
<proteinExistence type="inferred from homology"/>
<gene>
    <name evidence="2" type="ORF">DYY88_05680</name>
</gene>
<dbReference type="InterPro" id="IPR012347">
    <property type="entry name" value="Ferritin-like"/>
</dbReference>
<accession>A0A4Q7EHE1</accession>
<dbReference type="GO" id="GO:0046914">
    <property type="term" value="F:transition metal ion binding"/>
    <property type="evidence" value="ECO:0007669"/>
    <property type="project" value="UniProtKB-UniRule"/>
</dbReference>
<keyword evidence="1" id="KW-0521">NADP</keyword>
<dbReference type="HAMAP" id="MF_00931">
    <property type="entry name" value="Aldeh_decarbonylase"/>
    <property type="match status" value="1"/>
</dbReference>
<dbReference type="SUPFAM" id="SSF47240">
    <property type="entry name" value="Ferritin-like"/>
    <property type="match status" value="1"/>
</dbReference>
<dbReference type="GO" id="GO:0071771">
    <property type="term" value="F:aldehyde oxygenase (deformylating) activity"/>
    <property type="evidence" value="ECO:0007669"/>
    <property type="project" value="UniProtKB-UniRule"/>
</dbReference>
<feature type="binding site" evidence="1">
    <location>
        <position position="60"/>
    </location>
    <ligand>
        <name>Fe cation</name>
        <dbReference type="ChEBI" id="CHEBI:24875"/>
        <label>1</label>
    </ligand>
</feature>
<dbReference type="CDD" id="cd00657">
    <property type="entry name" value="Ferritin_like"/>
    <property type="match status" value="1"/>
</dbReference>
<dbReference type="Proteomes" id="UP000292459">
    <property type="component" value="Unassembled WGS sequence"/>
</dbReference>
<dbReference type="OrthoDB" id="482319at2"/>
<feature type="binding site" evidence="1">
    <location>
        <position position="88"/>
    </location>
    <ligand>
        <name>Fe cation</name>
        <dbReference type="ChEBI" id="CHEBI:24875"/>
        <label>1</label>
    </ligand>
</feature>
<dbReference type="EC" id="4.1.99.5" evidence="1"/>
<dbReference type="EMBL" id="QVFV01000001">
    <property type="protein sequence ID" value="RZM82712.1"/>
    <property type="molecule type" value="Genomic_DNA"/>
</dbReference>
<dbReference type="InterPro" id="IPR022612">
    <property type="entry name" value="Ald_deCOase"/>
</dbReference>
<comment type="function">
    <text evidence="1">Catalyzes the decarbonylation of fatty aldehydes to alkanes.</text>
</comment>
<protein>
    <recommendedName>
        <fullName evidence="1">Aldehyde decarbonylase</fullName>
        <shortName evidence="1">AD</shortName>
        <ecNumber evidence="1">4.1.99.5</ecNumber>
    </recommendedName>
    <alternativeName>
        <fullName evidence="1">Fatty aldehyde decarbonylase</fullName>
    </alternativeName>
</protein>
<dbReference type="Gene3D" id="1.20.1260.10">
    <property type="match status" value="1"/>
</dbReference>
<organism evidence="2 3">
    <name type="scientific">Leptolyngbya iicbica LK</name>
    <dbReference type="NCBI Taxonomy" id="2294035"/>
    <lineage>
        <taxon>Bacteria</taxon>
        <taxon>Bacillati</taxon>
        <taxon>Cyanobacteriota</taxon>
        <taxon>Cyanophyceae</taxon>
        <taxon>Leptolyngbyales</taxon>
        <taxon>Leptolyngbyaceae</taxon>
        <taxon>Leptolyngbya group</taxon>
        <taxon>Leptolyngbya</taxon>
        <taxon>Leptolyngbya iicbica</taxon>
    </lineage>
</organism>
<dbReference type="Pfam" id="PF11266">
    <property type="entry name" value="Ald_deCOase"/>
    <property type="match status" value="1"/>
</dbReference>
<dbReference type="InterPro" id="IPR009078">
    <property type="entry name" value="Ferritin-like_SF"/>
</dbReference>